<dbReference type="OrthoDB" id="10667272at2759"/>
<organism evidence="2 3">
    <name type="scientific">Tritrichomonas foetus</name>
    <dbReference type="NCBI Taxonomy" id="1144522"/>
    <lineage>
        <taxon>Eukaryota</taxon>
        <taxon>Metamonada</taxon>
        <taxon>Parabasalia</taxon>
        <taxon>Tritrichomonadida</taxon>
        <taxon>Tritrichomonadidae</taxon>
        <taxon>Tritrichomonas</taxon>
    </lineage>
</organism>
<evidence type="ECO:0000256" key="1">
    <source>
        <dbReference type="SAM" id="MobiDB-lite"/>
    </source>
</evidence>
<proteinExistence type="predicted"/>
<dbReference type="AlphaFoldDB" id="A0A1J4JL16"/>
<gene>
    <name evidence="2" type="ORF">TRFO_34549</name>
</gene>
<feature type="compositionally biased region" description="Acidic residues" evidence="1">
    <location>
        <begin position="435"/>
        <end position="450"/>
    </location>
</feature>
<feature type="compositionally biased region" description="Low complexity" evidence="1">
    <location>
        <begin position="414"/>
        <end position="425"/>
    </location>
</feature>
<dbReference type="EMBL" id="MLAK01001024">
    <property type="protein sequence ID" value="OHS99103.1"/>
    <property type="molecule type" value="Genomic_DNA"/>
</dbReference>
<evidence type="ECO:0000313" key="2">
    <source>
        <dbReference type="EMBL" id="OHS99103.1"/>
    </source>
</evidence>
<feature type="region of interest" description="Disordered" evidence="1">
    <location>
        <begin position="150"/>
        <end position="212"/>
    </location>
</feature>
<dbReference type="SUPFAM" id="SSF52540">
    <property type="entry name" value="P-loop containing nucleoside triphosphate hydrolases"/>
    <property type="match status" value="1"/>
</dbReference>
<feature type="compositionally biased region" description="Polar residues" evidence="1">
    <location>
        <begin position="154"/>
        <end position="165"/>
    </location>
</feature>
<feature type="compositionally biased region" description="Basic residues" evidence="1">
    <location>
        <begin position="403"/>
        <end position="413"/>
    </location>
</feature>
<reference evidence="2" key="1">
    <citation type="submission" date="2016-10" db="EMBL/GenBank/DDBJ databases">
        <authorList>
            <person name="Benchimol M."/>
            <person name="Almeida L.G."/>
            <person name="Vasconcelos A.T."/>
            <person name="Perreira-Neves A."/>
            <person name="Rosa I.A."/>
            <person name="Tasca T."/>
            <person name="Bogo M.R."/>
            <person name="de Souza W."/>
        </authorList>
    </citation>
    <scope>NUCLEOTIDE SEQUENCE [LARGE SCALE GENOMIC DNA]</scope>
    <source>
        <strain evidence="2">K</strain>
    </source>
</reference>
<feature type="compositionally biased region" description="Polar residues" evidence="1">
    <location>
        <begin position="260"/>
        <end position="272"/>
    </location>
</feature>
<dbReference type="RefSeq" id="XP_068352240.1">
    <property type="nucleotide sequence ID" value="XM_068509722.1"/>
</dbReference>
<protein>
    <submittedName>
        <fullName evidence="2">Uncharacterized protein</fullName>
    </submittedName>
</protein>
<feature type="compositionally biased region" description="Basic and acidic residues" evidence="1">
    <location>
        <begin position="172"/>
        <end position="184"/>
    </location>
</feature>
<feature type="compositionally biased region" description="Acidic residues" evidence="1">
    <location>
        <begin position="281"/>
        <end position="298"/>
    </location>
</feature>
<feature type="compositionally biased region" description="Basic and acidic residues" evidence="1">
    <location>
        <begin position="191"/>
        <end position="212"/>
    </location>
</feature>
<dbReference type="Proteomes" id="UP000179807">
    <property type="component" value="Unassembled WGS sequence"/>
</dbReference>
<feature type="region of interest" description="Disordered" evidence="1">
    <location>
        <begin position="255"/>
        <end position="456"/>
    </location>
</feature>
<dbReference type="SUPFAM" id="SSF89837">
    <property type="entry name" value="Doublecortin (DC)"/>
    <property type="match status" value="1"/>
</dbReference>
<dbReference type="InterPro" id="IPR027417">
    <property type="entry name" value="P-loop_NTPase"/>
</dbReference>
<dbReference type="InterPro" id="IPR036572">
    <property type="entry name" value="Doublecortin_dom_sf"/>
</dbReference>
<sequence>MWKNPSIWVDFQTFIKILLPFKIRQTKSIMSETSSRPAVSVPSIFLKQVGITNAPSHKIVFPRSFAFFMRTAKKLFGDVMEVRSFFNEDGHRVSSLDDLVPGCTYYVSSLEGNGNELDPIVGPHCSPKKENKIMSKDSYARIFGVTNEGKPNTGKLNVSKNNKNAALNFPSDSKKNKDSTETRKSRLRFTPRQERILNEEKAKEKKKKELDLKTKQFEANLAKHSANKTQKGDEETGNVKEIVSLAVIPRKQIPIPKGNRISQDDTIVNSPSKNKKYGLLDENDESDYNDYEFDDQLNDNDNYSSNNYNNSSNYNSSNYNNHNYHNNSKYNAKHSKSYKNQNSNDIPYDGESQNSRRSSRASSIQSWKNKNKRRANDIDIEGESDKSDEIGSDFNEQSDPGLKSRRGSRRANRLRANSSSNVNNNKYEEEPQDFKEEEEINIQEEEEEENENQKETEDLQKLFDDVLNVQKAFSRNISKALEDLPEYSNSLNHLHDYELSQKCYWYLRGLDMAEQANILPLPSNVIGVDQMREKARSVMKDHRFFHCNGITHRFNLVLSGPQASGKSTFLRVITEELLYEMISTEEWKSTCIFYIDIVTIASYATNFARFYSAMIENIIKNIAWNRPDLTPYLDIIKKQFDDVIIYKQIPKFGKSLMLNPVTQRIAPELQNLINKLSQLWNDEAALTEWIMMVIYLPISVAKILNIPKFIYVLDHFEVGDVMIDPTPAKFSESPTSVYLIDILMYALTQCNFIISCGDQQALFNVMEPNQDDERQIQKTYEFISTINLINDTINTDQQIVVDTEGTVPFIITADLCGGVPIYVNLWEEANKLIDRIDQPKEEEEEENDFTTEELKESLFHLMQKIIKILYTYDDGEKPKFEIINVRRKDIPKQK</sequence>
<comment type="caution">
    <text evidence="2">The sequence shown here is derived from an EMBL/GenBank/DDBJ whole genome shotgun (WGS) entry which is preliminary data.</text>
</comment>
<dbReference type="GO" id="GO:0035556">
    <property type="term" value="P:intracellular signal transduction"/>
    <property type="evidence" value="ECO:0007669"/>
    <property type="project" value="InterPro"/>
</dbReference>
<feature type="compositionally biased region" description="Low complexity" evidence="1">
    <location>
        <begin position="352"/>
        <end position="366"/>
    </location>
</feature>
<accession>A0A1J4JL16</accession>
<evidence type="ECO:0000313" key="3">
    <source>
        <dbReference type="Proteomes" id="UP000179807"/>
    </source>
</evidence>
<feature type="compositionally biased region" description="Low complexity" evidence="1">
    <location>
        <begin position="299"/>
        <end position="330"/>
    </location>
</feature>
<keyword evidence="3" id="KW-1185">Reference proteome</keyword>
<dbReference type="GeneID" id="94844426"/>
<name>A0A1J4JL16_9EUKA</name>
<dbReference type="VEuPathDB" id="TrichDB:TRFO_34549"/>